<evidence type="ECO:0000259" key="3">
    <source>
        <dbReference type="PROSITE" id="PS01180"/>
    </source>
</evidence>
<dbReference type="PROSITE" id="PS01180">
    <property type="entry name" value="CUB"/>
    <property type="match status" value="1"/>
</dbReference>
<dbReference type="CDD" id="cd00041">
    <property type="entry name" value="CUB"/>
    <property type="match status" value="1"/>
</dbReference>
<dbReference type="InterPro" id="IPR035914">
    <property type="entry name" value="Sperma_CUB_dom_sf"/>
</dbReference>
<dbReference type="STRING" id="46835.A0A504YAJ4"/>
<protein>
    <recommendedName>
        <fullName evidence="3">CUB domain-containing protein</fullName>
    </recommendedName>
</protein>
<dbReference type="OrthoDB" id="5980118at2759"/>
<evidence type="ECO:0000313" key="5">
    <source>
        <dbReference type="Proteomes" id="UP000316759"/>
    </source>
</evidence>
<accession>A0A504YAJ4</accession>
<dbReference type="AlphaFoldDB" id="A0A504YAJ4"/>
<organism evidence="4 5">
    <name type="scientific">Fasciola gigantica</name>
    <name type="common">Giant liver fluke</name>
    <dbReference type="NCBI Taxonomy" id="46835"/>
    <lineage>
        <taxon>Eukaryota</taxon>
        <taxon>Metazoa</taxon>
        <taxon>Spiralia</taxon>
        <taxon>Lophotrochozoa</taxon>
        <taxon>Platyhelminthes</taxon>
        <taxon>Trematoda</taxon>
        <taxon>Digenea</taxon>
        <taxon>Plagiorchiida</taxon>
        <taxon>Echinostomata</taxon>
        <taxon>Echinostomatoidea</taxon>
        <taxon>Fasciolidae</taxon>
        <taxon>Fasciola</taxon>
    </lineage>
</organism>
<dbReference type="Gene3D" id="2.60.120.290">
    <property type="entry name" value="Spermadhesin, CUB domain"/>
    <property type="match status" value="1"/>
</dbReference>
<comment type="caution">
    <text evidence="4">The sequence shown here is derived from an EMBL/GenBank/DDBJ whole genome shotgun (WGS) entry which is preliminary data.</text>
</comment>
<dbReference type="SMART" id="SM00042">
    <property type="entry name" value="CUB"/>
    <property type="match status" value="1"/>
</dbReference>
<proteinExistence type="predicted"/>
<name>A0A504YAJ4_FASGI</name>
<dbReference type="Proteomes" id="UP000316759">
    <property type="component" value="Unassembled WGS sequence"/>
</dbReference>
<comment type="caution">
    <text evidence="2">Lacks conserved residue(s) required for the propagation of feature annotation.</text>
</comment>
<keyword evidence="1" id="KW-1015">Disulfide bond</keyword>
<reference evidence="4 5" key="1">
    <citation type="submission" date="2019-04" db="EMBL/GenBank/DDBJ databases">
        <title>Annotation for the trematode Fasciola gigantica.</title>
        <authorList>
            <person name="Choi Y.-J."/>
        </authorList>
    </citation>
    <scope>NUCLEOTIDE SEQUENCE [LARGE SCALE GENOMIC DNA]</scope>
    <source>
        <strain evidence="4">Uganda_cow_1</strain>
    </source>
</reference>
<dbReference type="SUPFAM" id="SSF49854">
    <property type="entry name" value="Spermadhesin, CUB domain"/>
    <property type="match status" value="1"/>
</dbReference>
<dbReference type="InterPro" id="IPR000859">
    <property type="entry name" value="CUB_dom"/>
</dbReference>
<dbReference type="Pfam" id="PF00431">
    <property type="entry name" value="CUB"/>
    <property type="match status" value="1"/>
</dbReference>
<evidence type="ECO:0000256" key="2">
    <source>
        <dbReference type="PROSITE-ProRule" id="PRU00059"/>
    </source>
</evidence>
<feature type="domain" description="CUB" evidence="3">
    <location>
        <begin position="143"/>
        <end position="252"/>
    </location>
</feature>
<evidence type="ECO:0000256" key="1">
    <source>
        <dbReference type="ARBA" id="ARBA00023157"/>
    </source>
</evidence>
<keyword evidence="5" id="KW-1185">Reference proteome</keyword>
<gene>
    <name evidence="4" type="ORF">FGIG_02030</name>
</gene>
<sequence>MTGTLVEIQPIPSLLNRVPLWFPLLHLGDQCGGFWSLGGKYFCTDCVRRYRGPSGCYFILDSFRSGLPSVQLNVTKIGKGDGSDAIMKVYYGYGGRNQLKDIIFSEKSQLYTPIGSMLMIELRLLSSPAPEVSFSFDFKTSGCGGLVSDSGFISSPGYPNRIMMSDNCVWMFQAGSGLSPSVETVQIDLSDFTGAYALVEIRDGMAGVDPVIAVLNGSRPDRFRGSTRNLFVRYFSQREQNKIGFAARFTSIR</sequence>
<dbReference type="EMBL" id="SUNJ01012985">
    <property type="protein sequence ID" value="TPP57601.1"/>
    <property type="molecule type" value="Genomic_DNA"/>
</dbReference>
<evidence type="ECO:0000313" key="4">
    <source>
        <dbReference type="EMBL" id="TPP57601.1"/>
    </source>
</evidence>